<keyword evidence="10" id="KW-1185">Reference proteome</keyword>
<comment type="caution">
    <text evidence="9">The sequence shown here is derived from an EMBL/GenBank/DDBJ whole genome shotgun (WGS) entry which is preliminary data.</text>
</comment>
<feature type="domain" description="Ribonucleotide reductase large subunit C-terminal" evidence="8">
    <location>
        <begin position="126"/>
        <end position="445"/>
    </location>
</feature>
<dbReference type="PANTHER" id="PTHR11573">
    <property type="entry name" value="RIBONUCLEOSIDE-DIPHOSPHATE REDUCTASE LARGE CHAIN"/>
    <property type="match status" value="1"/>
</dbReference>
<dbReference type="InterPro" id="IPR000788">
    <property type="entry name" value="RNR_lg_C"/>
</dbReference>
<comment type="function">
    <text evidence="6">Provides the precursors necessary for DNA synthesis. Catalyzes the biosynthesis of deoxyribonucleotides from the corresponding ribonucleotides.</text>
</comment>
<evidence type="ECO:0000256" key="2">
    <source>
        <dbReference type="ARBA" id="ARBA00012274"/>
    </source>
</evidence>
<reference evidence="10" key="1">
    <citation type="journal article" date="2019" name="Int. J. Syst. Evol. Microbiol.">
        <title>The Global Catalogue of Microorganisms (GCM) 10K type strain sequencing project: providing services to taxonomists for standard genome sequencing and annotation.</title>
        <authorList>
            <consortium name="The Broad Institute Genomics Platform"/>
            <consortium name="The Broad Institute Genome Sequencing Center for Infectious Disease"/>
            <person name="Wu L."/>
            <person name="Ma J."/>
        </authorList>
    </citation>
    <scope>NUCLEOTIDE SEQUENCE [LARGE SCALE GENOMIC DNA]</scope>
    <source>
        <strain evidence="10">CGMCC 1.12989</strain>
    </source>
</reference>
<dbReference type="CDD" id="cd01679">
    <property type="entry name" value="RNR_I"/>
    <property type="match status" value="1"/>
</dbReference>
<evidence type="ECO:0000256" key="3">
    <source>
        <dbReference type="ARBA" id="ARBA00023002"/>
    </source>
</evidence>
<dbReference type="Pfam" id="PF02867">
    <property type="entry name" value="Ribonuc_red_lgC"/>
    <property type="match status" value="2"/>
</dbReference>
<protein>
    <recommendedName>
        <fullName evidence="2 6">Ribonucleoside-diphosphate reductase</fullName>
        <ecNumber evidence="2 6">1.17.4.1</ecNumber>
    </recommendedName>
</protein>
<dbReference type="Gene3D" id="3.20.70.20">
    <property type="match status" value="1"/>
</dbReference>
<evidence type="ECO:0000313" key="9">
    <source>
        <dbReference type="EMBL" id="MFC4294140.1"/>
    </source>
</evidence>
<evidence type="ECO:0000313" key="10">
    <source>
        <dbReference type="Proteomes" id="UP001595828"/>
    </source>
</evidence>
<evidence type="ECO:0000259" key="8">
    <source>
        <dbReference type="Pfam" id="PF02867"/>
    </source>
</evidence>
<dbReference type="Pfam" id="PF00317">
    <property type="entry name" value="Ribonuc_red_lgN"/>
    <property type="match status" value="1"/>
</dbReference>
<feature type="domain" description="Ribonucleotide reductase large subunit N-terminal" evidence="7">
    <location>
        <begin position="57"/>
        <end position="122"/>
    </location>
</feature>
<evidence type="ECO:0000256" key="5">
    <source>
        <dbReference type="ARBA" id="ARBA00047754"/>
    </source>
</evidence>
<organism evidence="9 10">
    <name type="scientific">Novosphingobium tardum</name>
    <dbReference type="NCBI Taxonomy" id="1538021"/>
    <lineage>
        <taxon>Bacteria</taxon>
        <taxon>Pseudomonadati</taxon>
        <taxon>Pseudomonadota</taxon>
        <taxon>Alphaproteobacteria</taxon>
        <taxon>Sphingomonadales</taxon>
        <taxon>Sphingomonadaceae</taxon>
        <taxon>Novosphingobium</taxon>
    </lineage>
</organism>
<name>A0ABV8RMM7_9SPHN</name>
<dbReference type="PRINTS" id="PR01183">
    <property type="entry name" value="RIBORDTASEM1"/>
</dbReference>
<dbReference type="SUPFAM" id="SSF48168">
    <property type="entry name" value="R1 subunit of ribonucleotide reductase, N-terminal domain"/>
    <property type="match status" value="1"/>
</dbReference>
<gene>
    <name evidence="9" type="ORF">ACFO0A_03600</name>
</gene>
<dbReference type="InterPro" id="IPR039718">
    <property type="entry name" value="Rrm1"/>
</dbReference>
<evidence type="ECO:0000256" key="4">
    <source>
        <dbReference type="ARBA" id="ARBA00023116"/>
    </source>
</evidence>
<dbReference type="GO" id="GO:0004748">
    <property type="term" value="F:ribonucleoside-diphosphate reductase activity, thioredoxin disulfide as acceptor"/>
    <property type="evidence" value="ECO:0007669"/>
    <property type="project" value="UniProtKB-EC"/>
</dbReference>
<dbReference type="InterPro" id="IPR008926">
    <property type="entry name" value="RNR_R1-su_N"/>
</dbReference>
<evidence type="ECO:0000259" key="7">
    <source>
        <dbReference type="Pfam" id="PF00317"/>
    </source>
</evidence>
<sequence length="639" mass="70293">MTMDRASSESDAGSAALVEAMAGAVLAAAGTAAPVSDSKTINARRFAVVTDESRDALLTDFGKDTLEDRYLLPGETNQDLFARVADAYADDAEHAQRLYDYISKLWFMPATPVLSNGGTGRGLPISCYLNSVDDSLEGIVGTWNENVWLASRGGGIGTYWGKVRGIGESVGLNGKTSGIIPFVRVMDSLTLAISQGSLRRGSAAVYLDVAHPEIEEFLEIRKPSGDFNRKALNLHHGVLLTDEFMEAVRDGAEFHLRSPKDGSVRGTVDARSLFQKLVETRLATGEPYIVFSDTVNRMMPKHHRELGLKVSTSNLCSEITLPTGRDHLGNDRTAVCCLSSLNLETWDEWNGDKRFIEDVMRFLDNVLQDYIDRAPDEMARAKYSAMRERSVGMGVMGYHSFLQAKGIAFESAMAKAWNLKMFRHIAAGANEASMVLAQERGACPDAEERGAMERFSCKMAIAPTASISIICGGTSACIEPIPANIYTHKTLSGSFVVKNPYLEKLLAAKSKDSTNVWNSILEHGGSVQHLDFLSPEEKAVYKTSFEIDQRWLLEFAADRTPYIDQAQSLNLYIPADVDKWDLAMLHFQAWERGIKSLYYLRSKSVQRAGFAGGVEADNTAEPAKYELPTTDYDECLACQ</sequence>
<dbReference type="EMBL" id="JBHSDR010000003">
    <property type="protein sequence ID" value="MFC4294140.1"/>
    <property type="molecule type" value="Genomic_DNA"/>
</dbReference>
<proteinExistence type="inferred from homology"/>
<evidence type="ECO:0000256" key="1">
    <source>
        <dbReference type="ARBA" id="ARBA00010406"/>
    </source>
</evidence>
<feature type="domain" description="Ribonucleotide reductase large subunit C-terminal" evidence="8">
    <location>
        <begin position="454"/>
        <end position="600"/>
    </location>
</feature>
<comment type="similarity">
    <text evidence="1 6">Belongs to the ribonucleoside diphosphate reductase large chain family.</text>
</comment>
<keyword evidence="3 6" id="KW-0560">Oxidoreductase</keyword>
<dbReference type="EC" id="1.17.4.1" evidence="2 6"/>
<dbReference type="SUPFAM" id="SSF51998">
    <property type="entry name" value="PFL-like glycyl radical enzymes"/>
    <property type="match status" value="1"/>
</dbReference>
<accession>A0ABV8RMM7</accession>
<dbReference type="InterPro" id="IPR013509">
    <property type="entry name" value="RNR_lsu_N"/>
</dbReference>
<comment type="catalytic activity">
    <reaction evidence="5 6">
        <text>a 2'-deoxyribonucleoside 5'-diphosphate + [thioredoxin]-disulfide + H2O = a ribonucleoside 5'-diphosphate + [thioredoxin]-dithiol</text>
        <dbReference type="Rhea" id="RHEA:23252"/>
        <dbReference type="Rhea" id="RHEA-COMP:10698"/>
        <dbReference type="Rhea" id="RHEA-COMP:10700"/>
        <dbReference type="ChEBI" id="CHEBI:15377"/>
        <dbReference type="ChEBI" id="CHEBI:29950"/>
        <dbReference type="ChEBI" id="CHEBI:50058"/>
        <dbReference type="ChEBI" id="CHEBI:57930"/>
        <dbReference type="ChEBI" id="CHEBI:73316"/>
        <dbReference type="EC" id="1.17.4.1"/>
    </reaction>
</comment>
<evidence type="ECO:0000256" key="6">
    <source>
        <dbReference type="RuleBase" id="RU003410"/>
    </source>
</evidence>
<dbReference type="NCBIfam" id="NF006577">
    <property type="entry name" value="PRK09102.1"/>
    <property type="match status" value="1"/>
</dbReference>
<dbReference type="PANTHER" id="PTHR11573:SF6">
    <property type="entry name" value="RIBONUCLEOSIDE-DIPHOSPHATE REDUCTASE LARGE SUBUNIT"/>
    <property type="match status" value="1"/>
</dbReference>
<dbReference type="RefSeq" id="WP_379538156.1">
    <property type="nucleotide sequence ID" value="NZ_JBHSDR010000003.1"/>
</dbReference>
<keyword evidence="4 6" id="KW-0215">Deoxyribonucleotide synthesis</keyword>
<dbReference type="Proteomes" id="UP001595828">
    <property type="component" value="Unassembled WGS sequence"/>
</dbReference>